<keyword evidence="4" id="KW-1185">Reference proteome</keyword>
<feature type="region of interest" description="Disordered" evidence="1">
    <location>
        <begin position="273"/>
        <end position="315"/>
    </location>
</feature>
<feature type="region of interest" description="Disordered" evidence="1">
    <location>
        <begin position="23"/>
        <end position="96"/>
    </location>
</feature>
<dbReference type="Pfam" id="PF09580">
    <property type="entry name" value="Spore_YhcN_YlaJ"/>
    <property type="match status" value="1"/>
</dbReference>
<name>A0A939BQV3_9BACL</name>
<evidence type="ECO:0008006" key="5">
    <source>
        <dbReference type="Google" id="ProtNLM"/>
    </source>
</evidence>
<evidence type="ECO:0000256" key="2">
    <source>
        <dbReference type="SAM" id="SignalP"/>
    </source>
</evidence>
<dbReference type="AlphaFoldDB" id="A0A939BQV3"/>
<feature type="chain" id="PRO_5037416318" description="Sporulation protein" evidence="2">
    <location>
        <begin position="26"/>
        <end position="315"/>
    </location>
</feature>
<gene>
    <name evidence="3" type="ORF">JOD01_003687</name>
</gene>
<evidence type="ECO:0000313" key="3">
    <source>
        <dbReference type="EMBL" id="MBM7592035.1"/>
    </source>
</evidence>
<dbReference type="PROSITE" id="PS51257">
    <property type="entry name" value="PROKAR_LIPOPROTEIN"/>
    <property type="match status" value="1"/>
</dbReference>
<feature type="compositionally biased region" description="Polar residues" evidence="1">
    <location>
        <begin position="23"/>
        <end position="45"/>
    </location>
</feature>
<dbReference type="InterPro" id="IPR019076">
    <property type="entry name" value="Spore_lipoprot_YhcN/YlaJ-like"/>
</dbReference>
<dbReference type="EMBL" id="JAFBEB010000018">
    <property type="protein sequence ID" value="MBM7592035.1"/>
    <property type="molecule type" value="Genomic_DNA"/>
</dbReference>
<proteinExistence type="predicted"/>
<keyword evidence="2" id="KW-0732">Signal</keyword>
<sequence>MNKTILLSAIATLALLTSACGTNNASPNNPTGTTHSQSAPRTLNNYDRAGSYGTDNLGVYDRTGTTTNRNNGTTLNGQTRGTGMGAFTPNGAGGGNGYTTTTGIRNYSGNNGRTSIYSDRHMTTASANQNQYGFSYLDGTQVRNDANVATRVYVDRNALAHAVGSVTASVPGVNSSTVLVTDEEVFVGLQTNGQNNTQIKSQARLSALSVAPRYYKVYLTDNPQMVSEMSRVASQSTNTANQDQNVENLVRRFGGLADGDEMRNRGTGMNTNVNGTANQGNGNQGNGNQGTTGTARNTGTVGSNTPYGTSNGTTR</sequence>
<feature type="compositionally biased region" description="Polar residues" evidence="1">
    <location>
        <begin position="303"/>
        <end position="315"/>
    </location>
</feature>
<dbReference type="RefSeq" id="WP_204519680.1">
    <property type="nucleotide sequence ID" value="NZ_BAABIN010000034.1"/>
</dbReference>
<evidence type="ECO:0000256" key="1">
    <source>
        <dbReference type="SAM" id="MobiDB-lite"/>
    </source>
</evidence>
<reference evidence="3" key="1">
    <citation type="submission" date="2021-01" db="EMBL/GenBank/DDBJ databases">
        <title>Genomic Encyclopedia of Type Strains, Phase IV (KMG-IV): sequencing the most valuable type-strain genomes for metagenomic binning, comparative biology and taxonomic classification.</title>
        <authorList>
            <person name="Goeker M."/>
        </authorList>
    </citation>
    <scope>NUCLEOTIDE SEQUENCE</scope>
    <source>
        <strain evidence="3">DSM 25523</strain>
    </source>
</reference>
<accession>A0A939BQV3</accession>
<comment type="caution">
    <text evidence="3">The sequence shown here is derived from an EMBL/GenBank/DDBJ whole genome shotgun (WGS) entry which is preliminary data.</text>
</comment>
<feature type="signal peptide" evidence="2">
    <location>
        <begin position="1"/>
        <end position="25"/>
    </location>
</feature>
<organism evidence="3 4">
    <name type="scientific">Brevibacillus fulvus</name>
    <dbReference type="NCBI Taxonomy" id="1125967"/>
    <lineage>
        <taxon>Bacteria</taxon>
        <taxon>Bacillati</taxon>
        <taxon>Bacillota</taxon>
        <taxon>Bacilli</taxon>
        <taxon>Bacillales</taxon>
        <taxon>Paenibacillaceae</taxon>
        <taxon>Brevibacillus</taxon>
    </lineage>
</organism>
<dbReference type="Proteomes" id="UP000717624">
    <property type="component" value="Unassembled WGS sequence"/>
</dbReference>
<feature type="compositionally biased region" description="Low complexity" evidence="1">
    <location>
        <begin position="291"/>
        <end position="302"/>
    </location>
</feature>
<protein>
    <recommendedName>
        <fullName evidence="5">Sporulation protein</fullName>
    </recommendedName>
</protein>
<feature type="compositionally biased region" description="Low complexity" evidence="1">
    <location>
        <begin position="62"/>
        <end position="90"/>
    </location>
</feature>
<evidence type="ECO:0000313" key="4">
    <source>
        <dbReference type="Proteomes" id="UP000717624"/>
    </source>
</evidence>